<dbReference type="EMBL" id="WWEN01000002">
    <property type="protein sequence ID" value="MYM54787.1"/>
    <property type="molecule type" value="Genomic_DNA"/>
</dbReference>
<sequence>MQIATHAARATLPATKGKSRSRLPLFLRVLNWIADADCRYREKQMLKNLPDERLEDIGITREEAKLLFCRRG</sequence>
<dbReference type="AlphaFoldDB" id="A0A6L8LFD8"/>
<reference evidence="1 2" key="1">
    <citation type="submission" date="2020-01" db="EMBL/GenBank/DDBJ databases">
        <authorList>
            <person name="Chen S."/>
        </authorList>
    </citation>
    <scope>NUCLEOTIDE SEQUENCE [LARGE SCALE GENOMIC DNA]</scope>
    <source>
        <strain evidence="1 2">GS-10</strain>
    </source>
</reference>
<gene>
    <name evidence="1" type="ORF">GR167_05690</name>
</gene>
<dbReference type="Proteomes" id="UP000479043">
    <property type="component" value="Unassembled WGS sequence"/>
</dbReference>
<comment type="caution">
    <text evidence="1">The sequence shown here is derived from an EMBL/GenBank/DDBJ whole genome shotgun (WGS) entry which is preliminary data.</text>
</comment>
<name>A0A6L8LFD8_9RHOB</name>
<evidence type="ECO:0000313" key="1">
    <source>
        <dbReference type="EMBL" id="MYM54787.1"/>
    </source>
</evidence>
<proteinExistence type="predicted"/>
<keyword evidence="2" id="KW-1185">Reference proteome</keyword>
<evidence type="ECO:0008006" key="3">
    <source>
        <dbReference type="Google" id="ProtNLM"/>
    </source>
</evidence>
<protein>
    <recommendedName>
        <fullName evidence="3">DUF1127 domain-containing protein</fullName>
    </recommendedName>
</protein>
<organism evidence="1 2">
    <name type="scientific">Thalassovita mangrovi</name>
    <dbReference type="NCBI Taxonomy" id="2692236"/>
    <lineage>
        <taxon>Bacteria</taxon>
        <taxon>Pseudomonadati</taxon>
        <taxon>Pseudomonadota</taxon>
        <taxon>Alphaproteobacteria</taxon>
        <taxon>Rhodobacterales</taxon>
        <taxon>Roseobacteraceae</taxon>
        <taxon>Thalassovita</taxon>
    </lineage>
</organism>
<evidence type="ECO:0000313" key="2">
    <source>
        <dbReference type="Proteomes" id="UP000479043"/>
    </source>
</evidence>
<accession>A0A6L8LFD8</accession>
<dbReference type="RefSeq" id="WP_160972459.1">
    <property type="nucleotide sequence ID" value="NZ_WWEN01000002.1"/>
</dbReference>